<dbReference type="Pfam" id="PF00702">
    <property type="entry name" value="Hydrolase"/>
    <property type="match status" value="1"/>
</dbReference>
<dbReference type="PANTHER" id="PTHR43611">
    <property type="entry name" value="ALPHA-D-GLUCOSE 1-PHOSPHATE PHOSPHATASE"/>
    <property type="match status" value="1"/>
</dbReference>
<dbReference type="GeneID" id="73802380"/>
<dbReference type="RefSeq" id="WP_004327853.1">
    <property type="nucleotide sequence ID" value="NZ_BAAFKT010000006.1"/>
</dbReference>
<dbReference type="Proteomes" id="UP000187417">
    <property type="component" value="Unassembled WGS sequence"/>
</dbReference>
<dbReference type="EMBL" id="MNQH01000033">
    <property type="protein sequence ID" value="OKY93700.1"/>
    <property type="molecule type" value="Genomic_DNA"/>
</dbReference>
<comment type="caution">
    <text evidence="1">The sequence shown here is derived from an EMBL/GenBank/DDBJ whole genome shotgun (WGS) entry which is preliminary data.</text>
</comment>
<dbReference type="PANTHER" id="PTHR43611:SF3">
    <property type="entry name" value="FLAVIN MONONUCLEOTIDE HYDROLASE 1, CHLOROPLATIC"/>
    <property type="match status" value="1"/>
</dbReference>
<dbReference type="Gene3D" id="3.40.50.1000">
    <property type="entry name" value="HAD superfamily/HAD-like"/>
    <property type="match status" value="1"/>
</dbReference>
<dbReference type="SFLD" id="SFLDS00003">
    <property type="entry name" value="Haloacid_Dehalogenase"/>
    <property type="match status" value="1"/>
</dbReference>
<dbReference type="CDD" id="cd02603">
    <property type="entry name" value="HAD_sEH-N_like"/>
    <property type="match status" value="1"/>
</dbReference>
<dbReference type="SUPFAM" id="SSF56784">
    <property type="entry name" value="HAD-like"/>
    <property type="match status" value="1"/>
</dbReference>
<name>A0A1Q6F4C7_9BACT</name>
<proteinExistence type="predicted"/>
<dbReference type="AlphaFoldDB" id="A0A1Q6F4C7"/>
<dbReference type="Gene3D" id="1.10.150.240">
    <property type="entry name" value="Putative phosphatase, domain 2"/>
    <property type="match status" value="1"/>
</dbReference>
<gene>
    <name evidence="1" type="ORF">BHV66_08620</name>
</gene>
<dbReference type="InterPro" id="IPR023198">
    <property type="entry name" value="PGP-like_dom2"/>
</dbReference>
<organism evidence="1 2">
    <name type="scientific">Alistipes putredinis</name>
    <dbReference type="NCBI Taxonomy" id="28117"/>
    <lineage>
        <taxon>Bacteria</taxon>
        <taxon>Pseudomonadati</taxon>
        <taxon>Bacteroidota</taxon>
        <taxon>Bacteroidia</taxon>
        <taxon>Bacteroidales</taxon>
        <taxon>Rikenellaceae</taxon>
        <taxon>Alistipes</taxon>
    </lineage>
</organism>
<dbReference type="STRING" id="28117.BHV66_08620"/>
<sequence length="210" mass="24674">MLQGIENIVFDLGGVMIDLDRARCVEEFHKIGFTEIDDLIDSYHPKGFLGRLERGDVTNDDFYDYVRRSAGRDIADDEIRRAFTSFLAGIPRYKLQMVRTQRERGFRTYALSNINDVVFPFVRDVLFTQEGLQLDDYFEKAYLSYEMHELKPSPEIYRKMIEKSGMRPEATLFIDDNAENLHTAQELGFHVYMPRPREDFRFLFDDGPGR</sequence>
<dbReference type="PRINTS" id="PR00413">
    <property type="entry name" value="HADHALOGNASE"/>
</dbReference>
<dbReference type="InterPro" id="IPR006439">
    <property type="entry name" value="HAD-SF_hydro_IA"/>
</dbReference>
<dbReference type="InterPro" id="IPR036412">
    <property type="entry name" value="HAD-like_sf"/>
</dbReference>
<protein>
    <recommendedName>
        <fullName evidence="3">Haloacid dehalogenase</fullName>
    </recommendedName>
</protein>
<reference evidence="1 2" key="1">
    <citation type="journal article" date="2016" name="Nat. Biotechnol.">
        <title>Measurement of bacterial replication rates in microbial communities.</title>
        <authorList>
            <person name="Brown C.T."/>
            <person name="Olm M.R."/>
            <person name="Thomas B.C."/>
            <person name="Banfield J.F."/>
        </authorList>
    </citation>
    <scope>NUCLEOTIDE SEQUENCE [LARGE SCALE GENOMIC DNA]</scope>
    <source>
        <strain evidence="1">CAG:67_53_122</strain>
    </source>
</reference>
<dbReference type="SFLD" id="SFLDG01129">
    <property type="entry name" value="C1.5:_HAD__Beta-PGM__Phosphata"/>
    <property type="match status" value="1"/>
</dbReference>
<evidence type="ECO:0000313" key="1">
    <source>
        <dbReference type="EMBL" id="OKY93700.1"/>
    </source>
</evidence>
<accession>A0A1Q6F4C7</accession>
<evidence type="ECO:0008006" key="3">
    <source>
        <dbReference type="Google" id="ProtNLM"/>
    </source>
</evidence>
<evidence type="ECO:0000313" key="2">
    <source>
        <dbReference type="Proteomes" id="UP000187417"/>
    </source>
</evidence>
<dbReference type="NCBIfam" id="TIGR01509">
    <property type="entry name" value="HAD-SF-IA-v3"/>
    <property type="match status" value="1"/>
</dbReference>
<dbReference type="InterPro" id="IPR023214">
    <property type="entry name" value="HAD_sf"/>
</dbReference>